<sequence length="188" mass="21093">MNEAIKVYDDKLVDVFIGPVCDYAVAPIARQIRYWEIPLITPGALAGAFGEEKTFPNLVRVGANFYSMASMIISIMDQFTWSRVKVIYDPNGLNSIMDRYCFVASDTIVKTLRTDPDKVQDYQAFYNVKEFFQAMNEEIGNDWAGASGRNAGKVMIIPNSSIPGFKPRIGNSPCAWESDTRGKVRVRV</sequence>
<keyword evidence="2" id="KW-0812">Transmembrane</keyword>
<dbReference type="STRING" id="188477.A0A3S0ZFV8"/>
<evidence type="ECO:0000256" key="2">
    <source>
        <dbReference type="ARBA" id="ARBA00022692"/>
    </source>
</evidence>
<reference evidence="6 7" key="1">
    <citation type="submission" date="2019-01" db="EMBL/GenBank/DDBJ databases">
        <title>A draft genome assembly of the solar-powered sea slug Elysia chlorotica.</title>
        <authorList>
            <person name="Cai H."/>
            <person name="Li Q."/>
            <person name="Fang X."/>
            <person name="Li J."/>
            <person name="Curtis N.E."/>
            <person name="Altenburger A."/>
            <person name="Shibata T."/>
            <person name="Feng M."/>
            <person name="Maeda T."/>
            <person name="Schwartz J.A."/>
            <person name="Shigenobu S."/>
            <person name="Lundholm N."/>
            <person name="Nishiyama T."/>
            <person name="Yang H."/>
            <person name="Hasebe M."/>
            <person name="Li S."/>
            <person name="Pierce S.K."/>
            <person name="Wang J."/>
        </authorList>
    </citation>
    <scope>NUCLEOTIDE SEQUENCE [LARGE SCALE GENOMIC DNA]</scope>
    <source>
        <strain evidence="6">EC2010</strain>
        <tissue evidence="6">Whole organism of an adult</tissue>
    </source>
</reference>
<dbReference type="PANTHER" id="PTHR44755:SF11">
    <property type="entry name" value="ATRIAL NATRIURETIC PEPTIDE RECEPTOR 3 ISOFORM X1"/>
    <property type="match status" value="1"/>
</dbReference>
<evidence type="ECO:0000313" key="6">
    <source>
        <dbReference type="EMBL" id="RUS73911.1"/>
    </source>
</evidence>
<dbReference type="GO" id="GO:0007165">
    <property type="term" value="P:signal transduction"/>
    <property type="evidence" value="ECO:0007669"/>
    <property type="project" value="TreeGrafter"/>
</dbReference>
<keyword evidence="7" id="KW-1185">Reference proteome</keyword>
<dbReference type="GO" id="GO:0016020">
    <property type="term" value="C:membrane"/>
    <property type="evidence" value="ECO:0007669"/>
    <property type="project" value="UniProtKB-SubCell"/>
</dbReference>
<dbReference type="OrthoDB" id="10065302at2759"/>
<evidence type="ECO:0000256" key="1">
    <source>
        <dbReference type="ARBA" id="ARBA00004370"/>
    </source>
</evidence>
<dbReference type="InterPro" id="IPR001828">
    <property type="entry name" value="ANF_lig-bd_rcpt"/>
</dbReference>
<organism evidence="6 7">
    <name type="scientific">Elysia chlorotica</name>
    <name type="common">Eastern emerald elysia</name>
    <name type="synonym">Sea slug</name>
    <dbReference type="NCBI Taxonomy" id="188477"/>
    <lineage>
        <taxon>Eukaryota</taxon>
        <taxon>Metazoa</taxon>
        <taxon>Spiralia</taxon>
        <taxon>Lophotrochozoa</taxon>
        <taxon>Mollusca</taxon>
        <taxon>Gastropoda</taxon>
        <taxon>Heterobranchia</taxon>
        <taxon>Euthyneura</taxon>
        <taxon>Panpulmonata</taxon>
        <taxon>Sacoglossa</taxon>
        <taxon>Placobranchoidea</taxon>
        <taxon>Plakobranchidae</taxon>
        <taxon>Elysia</taxon>
    </lineage>
</organism>
<dbReference type="InterPro" id="IPR028082">
    <property type="entry name" value="Peripla_BP_I"/>
</dbReference>
<protein>
    <recommendedName>
        <fullName evidence="5">Receptor ligand binding region domain-containing protein</fullName>
    </recommendedName>
</protein>
<dbReference type="PANTHER" id="PTHR44755">
    <property type="entry name" value="NATRIURETIC PEPTIDE RECEPTOR 3-RELATED"/>
    <property type="match status" value="1"/>
</dbReference>
<dbReference type="GO" id="GO:0038023">
    <property type="term" value="F:signaling receptor activity"/>
    <property type="evidence" value="ECO:0007669"/>
    <property type="project" value="TreeGrafter"/>
</dbReference>
<keyword evidence="3" id="KW-1133">Transmembrane helix</keyword>
<evidence type="ECO:0000313" key="7">
    <source>
        <dbReference type="Proteomes" id="UP000271974"/>
    </source>
</evidence>
<dbReference type="SUPFAM" id="SSF53822">
    <property type="entry name" value="Periplasmic binding protein-like I"/>
    <property type="match status" value="1"/>
</dbReference>
<dbReference type="Gene3D" id="3.40.50.2300">
    <property type="match status" value="1"/>
</dbReference>
<proteinExistence type="predicted"/>
<comment type="caution">
    <text evidence="6">The sequence shown here is derived from an EMBL/GenBank/DDBJ whole genome shotgun (WGS) entry which is preliminary data.</text>
</comment>
<dbReference type="Pfam" id="PF01094">
    <property type="entry name" value="ANF_receptor"/>
    <property type="match status" value="1"/>
</dbReference>
<dbReference type="GO" id="GO:0017046">
    <property type="term" value="F:peptide hormone binding"/>
    <property type="evidence" value="ECO:0007669"/>
    <property type="project" value="TreeGrafter"/>
</dbReference>
<evidence type="ECO:0000256" key="3">
    <source>
        <dbReference type="ARBA" id="ARBA00022989"/>
    </source>
</evidence>
<keyword evidence="4" id="KW-0472">Membrane</keyword>
<name>A0A3S0ZFV8_ELYCH</name>
<evidence type="ECO:0000256" key="4">
    <source>
        <dbReference type="ARBA" id="ARBA00023136"/>
    </source>
</evidence>
<comment type="subcellular location">
    <subcellularLocation>
        <location evidence="1">Membrane</location>
    </subcellularLocation>
</comment>
<dbReference type="Proteomes" id="UP000271974">
    <property type="component" value="Unassembled WGS sequence"/>
</dbReference>
<feature type="domain" description="Receptor ligand binding region" evidence="5">
    <location>
        <begin position="9"/>
        <end position="137"/>
    </location>
</feature>
<dbReference type="AlphaFoldDB" id="A0A3S0ZFV8"/>
<accession>A0A3S0ZFV8</accession>
<evidence type="ECO:0000259" key="5">
    <source>
        <dbReference type="Pfam" id="PF01094"/>
    </source>
</evidence>
<dbReference type="InterPro" id="IPR052612">
    <property type="entry name" value="ANP_Clearance_Receptor"/>
</dbReference>
<gene>
    <name evidence="6" type="ORF">EGW08_018331</name>
</gene>
<dbReference type="EMBL" id="RQTK01000887">
    <property type="protein sequence ID" value="RUS73911.1"/>
    <property type="molecule type" value="Genomic_DNA"/>
</dbReference>